<name>A0AAW0K722_QUESU</name>
<evidence type="ECO:0000313" key="1">
    <source>
        <dbReference type="EMBL" id="KAK7834284.1"/>
    </source>
</evidence>
<gene>
    <name evidence="1" type="ORF">CFP56_024773</name>
</gene>
<protein>
    <submittedName>
        <fullName evidence="1">Uncharacterized protein</fullName>
    </submittedName>
</protein>
<sequence>MCPIQTRYSNSNSEWDSGCAYYAPQCTLAIRRFVSGSFRFHSLSLYSSNLTRTSHPSFAHSLSFKLYLSSLCSLSSRAYSSFIGLGCSIHLSGDWLIV</sequence>
<evidence type="ECO:0000313" key="2">
    <source>
        <dbReference type="Proteomes" id="UP000237347"/>
    </source>
</evidence>
<comment type="caution">
    <text evidence="1">The sequence shown here is derived from an EMBL/GenBank/DDBJ whole genome shotgun (WGS) entry which is preliminary data.</text>
</comment>
<dbReference type="EMBL" id="PKMF04000389">
    <property type="protein sequence ID" value="KAK7834284.1"/>
    <property type="molecule type" value="Genomic_DNA"/>
</dbReference>
<proteinExistence type="predicted"/>
<accession>A0AAW0K722</accession>
<keyword evidence="2" id="KW-1185">Reference proteome</keyword>
<organism evidence="1 2">
    <name type="scientific">Quercus suber</name>
    <name type="common">Cork oak</name>
    <dbReference type="NCBI Taxonomy" id="58331"/>
    <lineage>
        <taxon>Eukaryota</taxon>
        <taxon>Viridiplantae</taxon>
        <taxon>Streptophyta</taxon>
        <taxon>Embryophyta</taxon>
        <taxon>Tracheophyta</taxon>
        <taxon>Spermatophyta</taxon>
        <taxon>Magnoliopsida</taxon>
        <taxon>eudicotyledons</taxon>
        <taxon>Gunneridae</taxon>
        <taxon>Pentapetalae</taxon>
        <taxon>rosids</taxon>
        <taxon>fabids</taxon>
        <taxon>Fagales</taxon>
        <taxon>Fagaceae</taxon>
        <taxon>Quercus</taxon>
    </lineage>
</organism>
<dbReference type="Proteomes" id="UP000237347">
    <property type="component" value="Unassembled WGS sequence"/>
</dbReference>
<reference evidence="1 2" key="1">
    <citation type="journal article" date="2018" name="Sci. Data">
        <title>The draft genome sequence of cork oak.</title>
        <authorList>
            <person name="Ramos A.M."/>
            <person name="Usie A."/>
            <person name="Barbosa P."/>
            <person name="Barros P.M."/>
            <person name="Capote T."/>
            <person name="Chaves I."/>
            <person name="Simoes F."/>
            <person name="Abreu I."/>
            <person name="Carrasquinho I."/>
            <person name="Faro C."/>
            <person name="Guimaraes J.B."/>
            <person name="Mendonca D."/>
            <person name="Nobrega F."/>
            <person name="Rodrigues L."/>
            <person name="Saibo N.J.M."/>
            <person name="Varela M.C."/>
            <person name="Egas C."/>
            <person name="Matos J."/>
            <person name="Miguel C.M."/>
            <person name="Oliveira M.M."/>
            <person name="Ricardo C.P."/>
            <person name="Goncalves S."/>
        </authorList>
    </citation>
    <scope>NUCLEOTIDE SEQUENCE [LARGE SCALE GENOMIC DNA]</scope>
    <source>
        <strain evidence="2">cv. HL8</strain>
    </source>
</reference>
<dbReference type="AlphaFoldDB" id="A0AAW0K722"/>